<dbReference type="Pfam" id="PF13665">
    <property type="entry name" value="Tox-PAAR-like"/>
    <property type="match status" value="1"/>
</dbReference>
<feature type="coiled-coil region" evidence="1">
    <location>
        <begin position="566"/>
        <end position="600"/>
    </location>
</feature>
<accession>A0ABV5HN58</accession>
<sequence length="1066" mass="116624">MGVTVNANGLSVVHQGSGGEANATLPDVCLTQCGPPVVPIPYGNNAKSADLADGTTTITMDGGNSVAIKGSKFSKSTGDAGGDKKGVASGTIEAEAEFISASPTVKFEGAGVCRLSDQMTMNKANTMCLGGAQNPSVSVSEDAEGTYTIDVQCCYPDGEPLTNANFKVLDSAGAEIASGQLDNKGKGSVGGLPAVMCVIEYEEDARPFSVIPMRDTNPHKKDLSDDEFFEYCAKDCLPFWKSRTIDASRQSWGVFESNLSTDKQFKQMLAYEYHTHFQYQASDYEVHLLATSLTTLFDDNNVDNGHIENYISVLASIVAPDGEVITLTQKIHKDESKHNFLALMRARGYGDAQTYLQDFDWDAQKKLLVNETSDVLQKVQTRLQTMKQYADREGYEAISVQLGEHAEKVKNTKQGLSDSFSQAIASLKEKSQTIQQNGSVPKVVNQFQNGGSTESGKVNDIVYVQKVMPKPLPISLTYDDKEKTPVSNIPYQAKYSNGEVFKGWLDGEGKALIYGVPQQEVPKIEFGDSDKAAQAESNRPAQLKVLKDELQKYSDHLVKETVSYNATQLNLQKELLEQLKTQTEEELNELRDKKAALDNASLTEYCWELAKSAAEGVGDGVVNYIPDFGEISDYLDALDIDLSVLIYALTTGDIDVLEEALKKVDRGALYLQEATEAMERLILIISDQEIREYLLTLPKLYLDALPADEAAKYSLSLVTQKGIDGAIIAGGTAAGTAAGGVAGPAMAVLLTGATSARSAGKAAEPVLKALNELVAGKKHKKNNHKEKPEDDETELDKICPICRSPKCKNRKRKKKGRGFTDRVGNRHTANMKKANIGFPKLHPWYAGARTLAVHHVIPIEAVKGYPSFENAFDDFSFDINSINNLVTLPMKPILACELCVQCHPTNHSEGIALVEDKKAFAVLRTHEKNNDVGKLNAFGNKLLKKKPFLAYPKAAQELADSVLLLIKQGKFCNEPNPDEAFANKMKAKSKHILGYINDFTWTIDWDSRDYRPDSKYGCSGAKKSGTGASKQTFKENKKQKRTDHCPCERNHSLGKGPFEKQLKLGK</sequence>
<comment type="caution">
    <text evidence="3">The sequence shown here is derived from an EMBL/GenBank/DDBJ whole genome shotgun (WGS) entry which is preliminary data.</text>
</comment>
<organism evidence="3 4">
    <name type="scientific">Vibrio olivae</name>
    <dbReference type="NCBI Taxonomy" id="1243002"/>
    <lineage>
        <taxon>Bacteria</taxon>
        <taxon>Pseudomonadati</taxon>
        <taxon>Pseudomonadota</taxon>
        <taxon>Gammaproteobacteria</taxon>
        <taxon>Vibrionales</taxon>
        <taxon>Vibrionaceae</taxon>
        <taxon>Vibrio</taxon>
    </lineage>
</organism>
<evidence type="ECO:0000313" key="3">
    <source>
        <dbReference type="EMBL" id="MFB9135362.1"/>
    </source>
</evidence>
<dbReference type="CDD" id="cd14740">
    <property type="entry name" value="PAAR_4"/>
    <property type="match status" value="1"/>
</dbReference>
<evidence type="ECO:0000256" key="1">
    <source>
        <dbReference type="SAM" id="Coils"/>
    </source>
</evidence>
<feature type="region of interest" description="Disordered" evidence="2">
    <location>
        <begin position="1016"/>
        <end position="1066"/>
    </location>
</feature>
<dbReference type="Pfam" id="PF14412">
    <property type="entry name" value="AHH"/>
    <property type="match status" value="1"/>
</dbReference>
<keyword evidence="4" id="KW-1185">Reference proteome</keyword>
<protein>
    <submittedName>
        <fullName evidence="3">PAAR-like domain-containing protein</fullName>
    </submittedName>
</protein>
<reference evidence="3 4" key="1">
    <citation type="submission" date="2024-09" db="EMBL/GenBank/DDBJ databases">
        <authorList>
            <person name="Sun Q."/>
            <person name="Mori K."/>
        </authorList>
    </citation>
    <scope>NUCLEOTIDE SEQUENCE [LARGE SCALE GENOMIC DNA]</scope>
    <source>
        <strain evidence="3 4">CECT 8064</strain>
    </source>
</reference>
<dbReference type="InterPro" id="IPR032871">
    <property type="entry name" value="AHH_dom_containing"/>
</dbReference>
<evidence type="ECO:0000256" key="2">
    <source>
        <dbReference type="SAM" id="MobiDB-lite"/>
    </source>
</evidence>
<proteinExistence type="predicted"/>
<dbReference type="RefSeq" id="WP_390192154.1">
    <property type="nucleotide sequence ID" value="NZ_JBHMEP010000002.1"/>
</dbReference>
<dbReference type="Proteomes" id="UP001589645">
    <property type="component" value="Unassembled WGS sequence"/>
</dbReference>
<name>A0ABV5HN58_9VIBR</name>
<feature type="compositionally biased region" description="Basic and acidic residues" evidence="2">
    <location>
        <begin position="1032"/>
        <end position="1066"/>
    </location>
</feature>
<gene>
    <name evidence="3" type="ORF">ACFFUV_10355</name>
</gene>
<keyword evidence="1" id="KW-0175">Coiled coil</keyword>
<evidence type="ECO:0000313" key="4">
    <source>
        <dbReference type="Proteomes" id="UP001589645"/>
    </source>
</evidence>
<dbReference type="EMBL" id="JBHMEP010000002">
    <property type="protein sequence ID" value="MFB9135362.1"/>
    <property type="molecule type" value="Genomic_DNA"/>
</dbReference>